<dbReference type="EC" id="2.7.1.107" evidence="5"/>
<dbReference type="InterPro" id="IPR045579">
    <property type="entry name" value="AGK_C"/>
</dbReference>
<dbReference type="GO" id="GO:0005758">
    <property type="term" value="C:mitochondrial intermembrane space"/>
    <property type="evidence" value="ECO:0007669"/>
    <property type="project" value="UniProtKB-SubCell"/>
</dbReference>
<evidence type="ECO:0000256" key="4">
    <source>
        <dbReference type="ARBA" id="ARBA00005175"/>
    </source>
</evidence>
<comment type="caution">
    <text evidence="31">The sequence shown here is derived from an EMBL/GenBank/DDBJ whole genome shotgun (WGS) entry which is preliminary data.</text>
</comment>
<dbReference type="GO" id="GO:0004143">
    <property type="term" value="F:ATP-dependent diacylglycerol kinase activity"/>
    <property type="evidence" value="ECO:0007669"/>
    <property type="project" value="UniProtKB-EC"/>
</dbReference>
<dbReference type="Pfam" id="PF00781">
    <property type="entry name" value="DAGK_cat"/>
    <property type="match status" value="1"/>
</dbReference>
<accession>A0A1D1VXC4</accession>
<evidence type="ECO:0000256" key="20">
    <source>
        <dbReference type="ARBA" id="ARBA00024636"/>
    </source>
</evidence>
<comment type="subcellular location">
    <subcellularLocation>
        <location evidence="3">Mitochondrion inner membrane</location>
        <topology evidence="3">Peripheral membrane protein</topology>
    </subcellularLocation>
    <subcellularLocation>
        <location evidence="2">Mitochondrion intermembrane space</location>
    </subcellularLocation>
</comment>
<comment type="catalytic activity">
    <reaction evidence="27">
        <text>an N-acylsphing-4-enine + ATP = an N-acylsphing-4-enine 1-phosphate + ADP + H(+)</text>
        <dbReference type="Rhea" id="RHEA:17929"/>
        <dbReference type="ChEBI" id="CHEBI:15378"/>
        <dbReference type="ChEBI" id="CHEBI:30616"/>
        <dbReference type="ChEBI" id="CHEBI:52639"/>
        <dbReference type="ChEBI" id="CHEBI:57674"/>
        <dbReference type="ChEBI" id="CHEBI:456216"/>
        <dbReference type="EC" id="2.7.1.138"/>
    </reaction>
    <physiologicalReaction direction="left-to-right" evidence="27">
        <dbReference type="Rhea" id="RHEA:17930"/>
    </physiologicalReaction>
</comment>
<dbReference type="InterPro" id="IPR001206">
    <property type="entry name" value="Diacylglycerol_kinase_cat_dom"/>
</dbReference>
<evidence type="ECO:0000256" key="24">
    <source>
        <dbReference type="ARBA" id="ARBA00026142"/>
    </source>
</evidence>
<evidence type="ECO:0000256" key="25">
    <source>
        <dbReference type="ARBA" id="ARBA00030553"/>
    </source>
</evidence>
<evidence type="ECO:0000256" key="14">
    <source>
        <dbReference type="ARBA" id="ARBA00023371"/>
    </source>
</evidence>
<evidence type="ECO:0000256" key="7">
    <source>
        <dbReference type="ARBA" id="ARBA00022741"/>
    </source>
</evidence>
<comment type="catalytic activity">
    <reaction evidence="20">
        <text>1-hexadecanoyl-sn-glycerol + ATP = 1-hexadecanoyl-sn-glycero-3-phosphate + ADP + H(+)</text>
        <dbReference type="Rhea" id="RHEA:43308"/>
        <dbReference type="ChEBI" id="CHEBI:15378"/>
        <dbReference type="ChEBI" id="CHEBI:30616"/>
        <dbReference type="ChEBI" id="CHEBI:57518"/>
        <dbReference type="ChEBI" id="CHEBI:75542"/>
        <dbReference type="ChEBI" id="CHEBI:456216"/>
    </reaction>
    <physiologicalReaction direction="left-to-right" evidence="20">
        <dbReference type="Rhea" id="RHEA:43309"/>
    </physiologicalReaction>
</comment>
<protein>
    <recommendedName>
        <fullName evidence="24">Acylglycerol kinase, mitochondrial</fullName>
        <ecNumber evidence="5">2.7.1.107</ecNumber>
        <ecNumber evidence="22">2.7.1.138</ecNumber>
        <ecNumber evidence="23">2.7.1.94</ecNumber>
    </recommendedName>
    <alternativeName>
        <fullName evidence="25">Multiple substrate lipid kinase</fullName>
    </alternativeName>
</protein>
<comment type="cofactor">
    <cofactor evidence="1">
        <name>Mg(2+)</name>
        <dbReference type="ChEBI" id="CHEBI:18420"/>
    </cofactor>
</comment>
<keyword evidence="9" id="KW-0999">Mitochondrion inner membrane</keyword>
<evidence type="ECO:0000256" key="29">
    <source>
        <dbReference type="ARBA" id="ARBA00048876"/>
    </source>
</evidence>
<dbReference type="EMBL" id="BDGG01000012">
    <property type="protein sequence ID" value="GAV05586.1"/>
    <property type="molecule type" value="Genomic_DNA"/>
</dbReference>
<evidence type="ECO:0000256" key="2">
    <source>
        <dbReference type="ARBA" id="ARBA00004569"/>
    </source>
</evidence>
<evidence type="ECO:0000256" key="5">
    <source>
        <dbReference type="ARBA" id="ARBA00012133"/>
    </source>
</evidence>
<dbReference type="UniPathway" id="UPA00230"/>
<dbReference type="EC" id="2.7.1.138" evidence="22"/>
<dbReference type="SUPFAM" id="SSF111331">
    <property type="entry name" value="NAD kinase/diacylglycerol kinase-like"/>
    <property type="match status" value="1"/>
</dbReference>
<comment type="catalytic activity">
    <reaction evidence="26">
        <text>a 2-acylglycerol + ATP = a 2-acyl-sn-glycerol 3-phosphate + ADP + H(+)</text>
        <dbReference type="Rhea" id="RHEA:39847"/>
        <dbReference type="ChEBI" id="CHEBI:15378"/>
        <dbReference type="ChEBI" id="CHEBI:17389"/>
        <dbReference type="ChEBI" id="CHEBI:30616"/>
        <dbReference type="ChEBI" id="CHEBI:64982"/>
        <dbReference type="ChEBI" id="CHEBI:456216"/>
    </reaction>
    <physiologicalReaction direction="left-to-right" evidence="26">
        <dbReference type="Rhea" id="RHEA:39848"/>
    </physiologicalReaction>
</comment>
<comment type="catalytic activity">
    <reaction evidence="29">
        <text>N-(hexanoyl)sphing-4-enine + ATP = N-hexanoylsphing-4-enine 1-phosphate + ADP + H(+)</text>
        <dbReference type="Rhea" id="RHEA:43312"/>
        <dbReference type="ChEBI" id="CHEBI:15378"/>
        <dbReference type="ChEBI" id="CHEBI:30616"/>
        <dbReference type="ChEBI" id="CHEBI:63867"/>
        <dbReference type="ChEBI" id="CHEBI:82959"/>
        <dbReference type="ChEBI" id="CHEBI:456216"/>
    </reaction>
    <physiologicalReaction direction="left-to-right" evidence="29">
        <dbReference type="Rhea" id="RHEA:43313"/>
    </physiologicalReaction>
</comment>
<evidence type="ECO:0000256" key="18">
    <source>
        <dbReference type="ARBA" id="ARBA00024512"/>
    </source>
</evidence>
<evidence type="ECO:0000256" key="10">
    <source>
        <dbReference type="ARBA" id="ARBA00022840"/>
    </source>
</evidence>
<evidence type="ECO:0000313" key="31">
    <source>
        <dbReference type="EMBL" id="GAV05586.1"/>
    </source>
</evidence>
<evidence type="ECO:0000256" key="1">
    <source>
        <dbReference type="ARBA" id="ARBA00001946"/>
    </source>
</evidence>
<comment type="catalytic activity">
    <reaction evidence="16">
        <text>1-(5Z,8Z,11Z,14Z-eicosatetraenoyl)-sn-glycerol + ATP = 1-(5Z,8Z,11Z,14Z-eicosatetraenoyl)-sn-glycero-3-phosphate + ADP + H(+)</text>
        <dbReference type="Rhea" id="RHEA:43328"/>
        <dbReference type="ChEBI" id="CHEBI:15378"/>
        <dbReference type="ChEBI" id="CHEBI:30616"/>
        <dbReference type="ChEBI" id="CHEBI:34071"/>
        <dbReference type="ChEBI" id="CHEBI:74938"/>
        <dbReference type="ChEBI" id="CHEBI:456216"/>
    </reaction>
    <physiologicalReaction direction="left-to-right" evidence="16">
        <dbReference type="Rhea" id="RHEA:43329"/>
    </physiologicalReaction>
</comment>
<dbReference type="PANTHER" id="PTHR12358:SF31">
    <property type="entry name" value="ACYLGLYCEROL KINASE, MITOCHONDRIAL"/>
    <property type="match status" value="1"/>
</dbReference>
<evidence type="ECO:0000256" key="27">
    <source>
        <dbReference type="ARBA" id="ARBA00048034"/>
    </source>
</evidence>
<comment type="catalytic activity">
    <reaction evidence="18">
        <text>a 1-acyl-sn-glycerol + ATP = a 1-acyl-sn-glycero-3-phosphate + ADP + H(+)</text>
        <dbReference type="Rhea" id="RHEA:33747"/>
        <dbReference type="ChEBI" id="CHEBI:15378"/>
        <dbReference type="ChEBI" id="CHEBI:30616"/>
        <dbReference type="ChEBI" id="CHEBI:57970"/>
        <dbReference type="ChEBI" id="CHEBI:64683"/>
        <dbReference type="ChEBI" id="CHEBI:456216"/>
    </reaction>
    <physiologicalReaction direction="left-to-right" evidence="18">
        <dbReference type="Rhea" id="RHEA:33748"/>
    </physiologicalReaction>
</comment>
<feature type="domain" description="DAGKc" evidence="30">
    <location>
        <begin position="58"/>
        <end position="198"/>
    </location>
</feature>
<keyword evidence="32" id="KW-1185">Reference proteome</keyword>
<dbReference type="GO" id="GO:0046513">
    <property type="term" value="P:ceramide biosynthetic process"/>
    <property type="evidence" value="ECO:0007669"/>
    <property type="project" value="TreeGrafter"/>
</dbReference>
<evidence type="ECO:0000256" key="16">
    <source>
        <dbReference type="ARBA" id="ARBA00024483"/>
    </source>
</evidence>
<dbReference type="InterPro" id="IPR050187">
    <property type="entry name" value="Lipid_Phosphate_FormReg"/>
</dbReference>
<dbReference type="GO" id="GO:0047620">
    <property type="term" value="F:acylglycerol kinase activity"/>
    <property type="evidence" value="ECO:0007669"/>
    <property type="project" value="UniProtKB-EC"/>
</dbReference>
<dbReference type="GO" id="GO:0046486">
    <property type="term" value="P:glycerolipid metabolic process"/>
    <property type="evidence" value="ECO:0007669"/>
    <property type="project" value="UniProtKB-UniPathway"/>
</dbReference>
<evidence type="ECO:0000256" key="23">
    <source>
        <dbReference type="ARBA" id="ARBA00026098"/>
    </source>
</evidence>
<evidence type="ECO:0000256" key="8">
    <source>
        <dbReference type="ARBA" id="ARBA00022777"/>
    </source>
</evidence>
<evidence type="ECO:0000256" key="28">
    <source>
        <dbReference type="ARBA" id="ARBA00048663"/>
    </source>
</evidence>
<comment type="catalytic activity">
    <reaction evidence="19">
        <text>2-(5Z,8Z,11Z,14Z-eicosatetraenoyl)-glycerol + ATP = 2-(5Z,8Z,11Z,14Z-eicosatetraenoyl)-sn-glycero-3-phosphate + ADP + H(+)</text>
        <dbReference type="Rhea" id="RHEA:43316"/>
        <dbReference type="ChEBI" id="CHEBI:15378"/>
        <dbReference type="ChEBI" id="CHEBI:30616"/>
        <dbReference type="ChEBI" id="CHEBI:52392"/>
        <dbReference type="ChEBI" id="CHEBI:78209"/>
        <dbReference type="ChEBI" id="CHEBI:456216"/>
    </reaction>
    <physiologicalReaction direction="left-to-right" evidence="19">
        <dbReference type="Rhea" id="RHEA:43317"/>
    </physiologicalReaction>
</comment>
<dbReference type="Proteomes" id="UP000186922">
    <property type="component" value="Unassembled WGS sequence"/>
</dbReference>
<dbReference type="PANTHER" id="PTHR12358">
    <property type="entry name" value="SPHINGOSINE KINASE"/>
    <property type="match status" value="1"/>
</dbReference>
<evidence type="ECO:0000256" key="15">
    <source>
        <dbReference type="ARBA" id="ARBA00023411"/>
    </source>
</evidence>
<gene>
    <name evidence="31" type="primary">RvY_15690-1</name>
    <name evidence="31" type="synonym">RvY_15690.1</name>
    <name evidence="31" type="ORF">RvY_15690</name>
</gene>
<dbReference type="GO" id="GO:0046512">
    <property type="term" value="P:sphingosine biosynthetic process"/>
    <property type="evidence" value="ECO:0007669"/>
    <property type="project" value="TreeGrafter"/>
</dbReference>
<comment type="catalytic activity">
    <reaction evidence="17">
        <text>1-(9Z-octadecenoyl)-sn-glycerol + ATP = 1-(9Z-octadecenoyl)-sn-glycero-3-phosphate + ADP + H(+)</text>
        <dbReference type="Rhea" id="RHEA:41079"/>
        <dbReference type="ChEBI" id="CHEBI:15378"/>
        <dbReference type="ChEBI" id="CHEBI:30616"/>
        <dbReference type="ChEBI" id="CHEBI:74544"/>
        <dbReference type="ChEBI" id="CHEBI:75757"/>
        <dbReference type="ChEBI" id="CHEBI:456216"/>
    </reaction>
    <physiologicalReaction direction="left-to-right" evidence="17">
        <dbReference type="Rhea" id="RHEA:41080"/>
    </physiologicalReaction>
</comment>
<keyword evidence="12" id="KW-0496">Mitochondrion</keyword>
<dbReference type="STRING" id="947166.A0A1D1VXC4"/>
<evidence type="ECO:0000256" key="6">
    <source>
        <dbReference type="ARBA" id="ARBA00022679"/>
    </source>
</evidence>
<keyword evidence="10" id="KW-0067">ATP-binding</keyword>
<dbReference type="GO" id="GO:0005743">
    <property type="term" value="C:mitochondrial inner membrane"/>
    <property type="evidence" value="ECO:0007669"/>
    <property type="project" value="UniProtKB-SubCell"/>
</dbReference>
<keyword evidence="6" id="KW-0808">Transferase</keyword>
<evidence type="ECO:0000313" key="32">
    <source>
        <dbReference type="Proteomes" id="UP000186922"/>
    </source>
</evidence>
<evidence type="ECO:0000256" key="19">
    <source>
        <dbReference type="ARBA" id="ARBA00024556"/>
    </source>
</evidence>
<dbReference type="OrthoDB" id="9979394at2759"/>
<dbReference type="PROSITE" id="PS50146">
    <property type="entry name" value="DAGK"/>
    <property type="match status" value="1"/>
</dbReference>
<evidence type="ECO:0000256" key="26">
    <source>
        <dbReference type="ARBA" id="ARBA00044480"/>
    </source>
</evidence>
<comment type="catalytic activity">
    <reaction evidence="14">
        <text>1,2-di-(9Z-octadecenoyl)-sn-glycerol + ATP = 1,2-di-(9Z-octadecenoyl)-sn-glycero-3-phosphate + ADP + H(+)</text>
        <dbReference type="Rhea" id="RHEA:40327"/>
        <dbReference type="ChEBI" id="CHEBI:15378"/>
        <dbReference type="ChEBI" id="CHEBI:30616"/>
        <dbReference type="ChEBI" id="CHEBI:52333"/>
        <dbReference type="ChEBI" id="CHEBI:74546"/>
        <dbReference type="ChEBI" id="CHEBI:456216"/>
    </reaction>
    <physiologicalReaction direction="left-to-right" evidence="14">
        <dbReference type="Rhea" id="RHEA:40328"/>
    </physiologicalReaction>
</comment>
<comment type="catalytic activity">
    <reaction evidence="28">
        <text>a monoacylglycerol + ATP = a monoacyl-sn-glycero-3-phosphate + ADP + H(+)</text>
        <dbReference type="Rhea" id="RHEA:19293"/>
        <dbReference type="ChEBI" id="CHEBI:15378"/>
        <dbReference type="ChEBI" id="CHEBI:17408"/>
        <dbReference type="ChEBI" id="CHEBI:30616"/>
        <dbReference type="ChEBI" id="CHEBI:77589"/>
        <dbReference type="ChEBI" id="CHEBI:456216"/>
        <dbReference type="EC" id="2.7.1.94"/>
    </reaction>
    <physiologicalReaction direction="left-to-right" evidence="28">
        <dbReference type="Rhea" id="RHEA:19294"/>
    </physiologicalReaction>
</comment>
<evidence type="ECO:0000256" key="21">
    <source>
        <dbReference type="ARBA" id="ARBA00025749"/>
    </source>
</evidence>
<dbReference type="GO" id="GO:0005524">
    <property type="term" value="F:ATP binding"/>
    <property type="evidence" value="ECO:0007669"/>
    <property type="project" value="UniProtKB-KW"/>
</dbReference>
<keyword evidence="7" id="KW-0547">Nucleotide-binding</keyword>
<proteinExistence type="inferred from homology"/>
<evidence type="ECO:0000256" key="12">
    <source>
        <dbReference type="ARBA" id="ARBA00023128"/>
    </source>
</evidence>
<dbReference type="EC" id="2.7.1.94" evidence="23"/>
<comment type="pathway">
    <text evidence="4">Lipid metabolism; glycerolipid metabolism.</text>
</comment>
<dbReference type="InterPro" id="IPR016064">
    <property type="entry name" value="NAD/diacylglycerol_kinase_sf"/>
</dbReference>
<dbReference type="InterPro" id="IPR017438">
    <property type="entry name" value="ATP-NAD_kinase_N"/>
</dbReference>
<keyword evidence="13" id="KW-0472">Membrane</keyword>
<dbReference type="GO" id="GO:0001729">
    <property type="term" value="F:ceramide kinase activity"/>
    <property type="evidence" value="ECO:0007669"/>
    <property type="project" value="UniProtKB-EC"/>
</dbReference>
<evidence type="ECO:0000256" key="13">
    <source>
        <dbReference type="ARBA" id="ARBA00023136"/>
    </source>
</evidence>
<keyword evidence="11" id="KW-0443">Lipid metabolism</keyword>
<evidence type="ECO:0000256" key="17">
    <source>
        <dbReference type="ARBA" id="ARBA00024505"/>
    </source>
</evidence>
<dbReference type="Gene3D" id="3.40.50.10330">
    <property type="entry name" value="Probable inorganic polyphosphate/atp-NAD kinase, domain 1"/>
    <property type="match status" value="1"/>
</dbReference>
<dbReference type="Pfam" id="PF19712">
    <property type="entry name" value="AGK_C"/>
    <property type="match status" value="1"/>
</dbReference>
<name>A0A1D1VXC4_RAMVA</name>
<evidence type="ECO:0000256" key="9">
    <source>
        <dbReference type="ARBA" id="ARBA00022792"/>
    </source>
</evidence>
<evidence type="ECO:0000256" key="22">
    <source>
        <dbReference type="ARBA" id="ARBA00026096"/>
    </source>
</evidence>
<reference evidence="31 32" key="1">
    <citation type="journal article" date="2016" name="Nat. Commun.">
        <title>Extremotolerant tardigrade genome and improved radiotolerance of human cultured cells by tardigrade-unique protein.</title>
        <authorList>
            <person name="Hashimoto T."/>
            <person name="Horikawa D.D."/>
            <person name="Saito Y."/>
            <person name="Kuwahara H."/>
            <person name="Kozuka-Hata H."/>
            <person name="Shin-I T."/>
            <person name="Minakuchi Y."/>
            <person name="Ohishi K."/>
            <person name="Motoyama A."/>
            <person name="Aizu T."/>
            <person name="Enomoto A."/>
            <person name="Kondo K."/>
            <person name="Tanaka S."/>
            <person name="Hara Y."/>
            <person name="Koshikawa S."/>
            <person name="Sagara H."/>
            <person name="Miura T."/>
            <person name="Yokobori S."/>
            <person name="Miyagawa K."/>
            <person name="Suzuki Y."/>
            <person name="Kubo T."/>
            <person name="Oyama M."/>
            <person name="Kohara Y."/>
            <person name="Fujiyama A."/>
            <person name="Arakawa K."/>
            <person name="Katayama T."/>
            <person name="Toyoda A."/>
            <person name="Kunieda T."/>
        </authorList>
    </citation>
    <scope>NUCLEOTIDE SEQUENCE [LARGE SCALE GENOMIC DNA]</scope>
    <source>
        <strain evidence="31 32">YOKOZUNA-1</strain>
    </source>
</reference>
<keyword evidence="8" id="KW-0418">Kinase</keyword>
<evidence type="ECO:0000256" key="11">
    <source>
        <dbReference type="ARBA" id="ARBA00023098"/>
    </source>
</evidence>
<comment type="catalytic activity">
    <reaction evidence="15">
        <text>a 1,2-diacyl-sn-glycerol + ATP = a 1,2-diacyl-sn-glycero-3-phosphate + ADP + H(+)</text>
        <dbReference type="Rhea" id="RHEA:10272"/>
        <dbReference type="ChEBI" id="CHEBI:15378"/>
        <dbReference type="ChEBI" id="CHEBI:17815"/>
        <dbReference type="ChEBI" id="CHEBI:30616"/>
        <dbReference type="ChEBI" id="CHEBI:58608"/>
        <dbReference type="ChEBI" id="CHEBI:456216"/>
        <dbReference type="EC" id="2.7.1.107"/>
    </reaction>
    <physiologicalReaction direction="left-to-right" evidence="15">
        <dbReference type="Rhea" id="RHEA:10273"/>
    </physiologicalReaction>
</comment>
<evidence type="ECO:0000259" key="30">
    <source>
        <dbReference type="PROSITE" id="PS50146"/>
    </source>
</evidence>
<comment type="similarity">
    <text evidence="21">Belongs to the AGK family.</text>
</comment>
<evidence type="ECO:0000256" key="3">
    <source>
        <dbReference type="ARBA" id="ARBA00004637"/>
    </source>
</evidence>
<sequence length="429" mass="48251">MSKYIAGVWNHKKKVIFLSGLTAWGASYAIDRQHIHEEMREMCLYAKTIGDQPVLPGDRIRKAVVILNYSDHKGKARKLYDNFAAPILNLAGIQQTVYSTNELSRLREYVEHMEDADAVIFAGGDSTLFECLQSFFKLDRPALVKTPVGILPLGNSNVTYDTFNMDRAKEGIKIAHAAMEIVRGKLFPADVMEIRVGDKEEKDFALTNLQWGPLKDVRQTVPKYWYFGPFSSWIAFAVASLRGTLRAKVTLPIQFVNVCEGCARCESVDVQESTTQTAENPRAWIEAVVPRRRMEVSAVQHQPERRFTHVNEDCGGIHESTLQAVDFQVLTQNAAPDQTTTTHGLVLSTIPQLGFQDFRDLSGTRIDADNVKGTNDRQRVRELRIKPTELDLDKYSTIDIDGHSVGVTGPIHSKLHSRKLLLFNHKQAA</sequence>
<dbReference type="AlphaFoldDB" id="A0A1D1VXC4"/>
<organism evidence="31 32">
    <name type="scientific">Ramazzottius varieornatus</name>
    <name type="common">Water bear</name>
    <name type="synonym">Tardigrade</name>
    <dbReference type="NCBI Taxonomy" id="947166"/>
    <lineage>
        <taxon>Eukaryota</taxon>
        <taxon>Metazoa</taxon>
        <taxon>Ecdysozoa</taxon>
        <taxon>Tardigrada</taxon>
        <taxon>Eutardigrada</taxon>
        <taxon>Parachela</taxon>
        <taxon>Hypsibioidea</taxon>
        <taxon>Ramazzottiidae</taxon>
        <taxon>Ramazzottius</taxon>
    </lineage>
</organism>